<dbReference type="PANTHER" id="PTHR21047:SF2">
    <property type="entry name" value="THYMIDINE DIPHOSPHO-4-KETO-RHAMNOSE 3,5-EPIMERASE"/>
    <property type="match status" value="1"/>
</dbReference>
<feature type="site" description="Participates in a stacking interaction with the thymidine ring of dTDP-4-oxo-6-deoxyglucose" evidence="3">
    <location>
        <position position="136"/>
    </location>
</feature>
<dbReference type="GO" id="GO:0005829">
    <property type="term" value="C:cytosol"/>
    <property type="evidence" value="ECO:0007669"/>
    <property type="project" value="TreeGrafter"/>
</dbReference>
<dbReference type="Pfam" id="PF00908">
    <property type="entry name" value="dTDP_sugar_isom"/>
    <property type="match status" value="1"/>
</dbReference>
<dbReference type="Proteomes" id="UP000594637">
    <property type="component" value="Chromosome"/>
</dbReference>
<dbReference type="GO" id="GO:0000271">
    <property type="term" value="P:polysaccharide biosynthetic process"/>
    <property type="evidence" value="ECO:0007669"/>
    <property type="project" value="TreeGrafter"/>
</dbReference>
<dbReference type="RefSeq" id="WP_196781521.1">
    <property type="nucleotide sequence ID" value="NZ_CP063989.1"/>
</dbReference>
<dbReference type="AlphaFoldDB" id="A0A7T0LMJ1"/>
<evidence type="ECO:0000256" key="2">
    <source>
        <dbReference type="PIRSR" id="PIRSR600888-1"/>
    </source>
</evidence>
<evidence type="ECO:0000313" key="5">
    <source>
        <dbReference type="Proteomes" id="UP000594637"/>
    </source>
</evidence>
<feature type="active site" description="Proton donor" evidence="2">
    <location>
        <position position="130"/>
    </location>
</feature>
<dbReference type="PANTHER" id="PTHR21047">
    <property type="entry name" value="DTDP-6-DEOXY-D-GLUCOSE-3,5 EPIMERASE"/>
    <property type="match status" value="1"/>
</dbReference>
<reference evidence="4 5" key="1">
    <citation type="submission" date="2020-11" db="EMBL/GenBank/DDBJ databases">
        <title>Actinomyces sp. ZJ750.</title>
        <authorList>
            <person name="Zhou J."/>
        </authorList>
    </citation>
    <scope>NUCLEOTIDE SEQUENCE [LARGE SCALE GENOMIC DNA]</scope>
    <source>
        <strain evidence="4 5">ZJ750</strain>
    </source>
</reference>
<sequence length="191" mass="21125">MNPLQVTPTPIDGLAVLHVKRVHEGRGEIRELYRASAYRDIGIGVSSWAQVNLTRTVYGAVRGLHAENMCKLITVAQGEVFGVYVDVREQSPTFGNVFYRSIVPGVQVFVPRGVCNGFQVVSQEGAEYLYMFDDEWKPGMPGRALTPLDESLGIPWPIPVDPLNRTQISEKDAAAPTFQDLHSELSKKVAL</sequence>
<comment type="similarity">
    <text evidence="1">Belongs to the dTDP-4-dehydrorhamnose 3,5-epimerase family.</text>
</comment>
<keyword evidence="5" id="KW-1185">Reference proteome</keyword>
<protein>
    <submittedName>
        <fullName evidence="4">dTDP-4-dehydrorhamnose 3,5-epimerase family protein</fullName>
    </submittedName>
</protein>
<evidence type="ECO:0000256" key="3">
    <source>
        <dbReference type="PIRSR" id="PIRSR600888-3"/>
    </source>
</evidence>
<proteinExistence type="inferred from homology"/>
<accession>A0A7T0LMJ1</accession>
<dbReference type="InterPro" id="IPR011051">
    <property type="entry name" value="RmlC_Cupin_sf"/>
</dbReference>
<dbReference type="InterPro" id="IPR014710">
    <property type="entry name" value="RmlC-like_jellyroll"/>
</dbReference>
<dbReference type="EMBL" id="CP063989">
    <property type="protein sequence ID" value="QPL06176.1"/>
    <property type="molecule type" value="Genomic_DNA"/>
</dbReference>
<dbReference type="GO" id="GO:0008830">
    <property type="term" value="F:dTDP-4-dehydrorhamnose 3,5-epimerase activity"/>
    <property type="evidence" value="ECO:0007669"/>
    <property type="project" value="InterPro"/>
</dbReference>
<name>A0A7T0LMJ1_9ACTO</name>
<gene>
    <name evidence="4" type="ORF">ID810_04475</name>
</gene>
<dbReference type="KEGG" id="arep:ID810_04475"/>
<organism evidence="4 5">
    <name type="scientific">Actinomyces respiraculi</name>
    <dbReference type="NCBI Taxonomy" id="2744574"/>
    <lineage>
        <taxon>Bacteria</taxon>
        <taxon>Bacillati</taxon>
        <taxon>Actinomycetota</taxon>
        <taxon>Actinomycetes</taxon>
        <taxon>Actinomycetales</taxon>
        <taxon>Actinomycetaceae</taxon>
        <taxon>Actinomyces</taxon>
    </lineage>
</organism>
<dbReference type="SUPFAM" id="SSF51182">
    <property type="entry name" value="RmlC-like cupins"/>
    <property type="match status" value="1"/>
</dbReference>
<dbReference type="Gene3D" id="2.60.120.10">
    <property type="entry name" value="Jelly Rolls"/>
    <property type="match status" value="1"/>
</dbReference>
<feature type="active site" description="Proton acceptor" evidence="2">
    <location>
        <position position="65"/>
    </location>
</feature>
<dbReference type="GO" id="GO:0019305">
    <property type="term" value="P:dTDP-rhamnose biosynthetic process"/>
    <property type="evidence" value="ECO:0007669"/>
    <property type="project" value="TreeGrafter"/>
</dbReference>
<dbReference type="InterPro" id="IPR000888">
    <property type="entry name" value="RmlC-like"/>
</dbReference>
<evidence type="ECO:0000313" key="4">
    <source>
        <dbReference type="EMBL" id="QPL06176.1"/>
    </source>
</evidence>
<evidence type="ECO:0000256" key="1">
    <source>
        <dbReference type="ARBA" id="ARBA00010154"/>
    </source>
</evidence>